<evidence type="ECO:0000313" key="1">
    <source>
        <dbReference type="EMBL" id="KAF0823000.1"/>
    </source>
</evidence>
<name>A0A380XGJ8_CYTFI</name>
<dbReference type="EMBL" id="VDEM01000041">
    <property type="protein sequence ID" value="KAF0823000.1"/>
    <property type="molecule type" value="Genomic_DNA"/>
</dbReference>
<organism evidence="1 2">
    <name type="scientific">Cytobacillus firmus</name>
    <name type="common">Bacillus firmus</name>
    <dbReference type="NCBI Taxonomy" id="1399"/>
    <lineage>
        <taxon>Bacteria</taxon>
        <taxon>Bacillati</taxon>
        <taxon>Bacillota</taxon>
        <taxon>Bacilli</taxon>
        <taxon>Bacillales</taxon>
        <taxon>Bacillaceae</taxon>
        <taxon>Cytobacillus</taxon>
    </lineage>
</organism>
<proteinExistence type="predicted"/>
<protein>
    <submittedName>
        <fullName evidence="1">Uncharacterized protein</fullName>
    </submittedName>
</protein>
<dbReference type="GeneID" id="67522454"/>
<dbReference type="RefSeq" id="WP_061792375.1">
    <property type="nucleotide sequence ID" value="NZ_JARSNG010000110.1"/>
</dbReference>
<sequence>MKTVKGKEDKLDFYVLPLRGKYNNYVGVKFEKNPQKAGYFELHTQDGRAENLQLILQMKNLIQILI</sequence>
<comment type="caution">
    <text evidence="1">The sequence shown here is derived from an EMBL/GenBank/DDBJ whole genome shotgun (WGS) entry which is preliminary data.</text>
</comment>
<dbReference type="AlphaFoldDB" id="A0A380XGJ8"/>
<gene>
    <name evidence="1" type="ORF">KIS1582_3244</name>
</gene>
<reference evidence="1 2" key="1">
    <citation type="journal article" date="2020" name="G3 (Bethesda)">
        <title>Whole Genome Sequencing and Comparative Genomics of Two Nematicidal Bacillus Strains Reveals a Wide Range of Possible Virulence Factors.</title>
        <authorList>
            <person name="Susic N."/>
            <person name="Janezic S."/>
            <person name="Rupnik M."/>
            <person name="Geric Stare B."/>
        </authorList>
    </citation>
    <scope>NUCLEOTIDE SEQUENCE [LARGE SCALE GENOMIC DNA]</scope>
    <source>
        <strain evidence="1 2">I-1582</strain>
    </source>
</reference>
<dbReference type="Proteomes" id="UP000465778">
    <property type="component" value="Unassembled WGS sequence"/>
</dbReference>
<evidence type="ECO:0000313" key="2">
    <source>
        <dbReference type="Proteomes" id="UP000465778"/>
    </source>
</evidence>
<accession>A0A380XGJ8</accession>